<keyword evidence="1" id="KW-0436">Ligase</keyword>
<sequence>METSIQQMYGFQLCEYLLIIEPTDPVQKQIRAFKQYFIRSCRYPNAIVSKGHITLMKFVQYDSYEKPIIREFQRLAAGIMPFDITLQGFGNFGHTLFVDVKSTGPIRELVTLRRRELRSLLRAEGFDPYFVTKPHVTIARNLTPTQTETIWPIWNRTRYCGSFRARQMVLLKRPVGSRAYSVVDKFNFLGLIPRFTQGKLFA</sequence>
<dbReference type="GO" id="GO:0016874">
    <property type="term" value="F:ligase activity"/>
    <property type="evidence" value="ECO:0007669"/>
    <property type="project" value="UniProtKB-KW"/>
</dbReference>
<protein>
    <submittedName>
        <fullName evidence="1">2'-5' RNA ligase</fullName>
    </submittedName>
</protein>
<name>A0A1I1F199_9SPHI</name>
<evidence type="ECO:0000313" key="2">
    <source>
        <dbReference type="Proteomes" id="UP000199577"/>
    </source>
</evidence>
<dbReference type="SUPFAM" id="SSF55144">
    <property type="entry name" value="LigT-like"/>
    <property type="match status" value="1"/>
</dbReference>
<dbReference type="RefSeq" id="WP_090971357.1">
    <property type="nucleotide sequence ID" value="NZ_FOLL01000002.1"/>
</dbReference>
<dbReference type="AlphaFoldDB" id="A0A1I1F199"/>
<dbReference type="Proteomes" id="UP000199577">
    <property type="component" value="Unassembled WGS sequence"/>
</dbReference>
<proteinExistence type="predicted"/>
<keyword evidence="2" id="KW-1185">Reference proteome</keyword>
<gene>
    <name evidence="1" type="ORF">SAMN05421747_102182</name>
</gene>
<accession>A0A1I1F199</accession>
<dbReference type="EMBL" id="FOLL01000002">
    <property type="protein sequence ID" value="SFB93175.1"/>
    <property type="molecule type" value="Genomic_DNA"/>
</dbReference>
<dbReference type="Gene3D" id="3.90.1140.10">
    <property type="entry name" value="Cyclic phosphodiesterase"/>
    <property type="match status" value="1"/>
</dbReference>
<dbReference type="InterPro" id="IPR009097">
    <property type="entry name" value="Cyclic_Pdiesterase"/>
</dbReference>
<reference evidence="1 2" key="1">
    <citation type="submission" date="2016-10" db="EMBL/GenBank/DDBJ databases">
        <authorList>
            <person name="de Groot N.N."/>
        </authorList>
    </citation>
    <scope>NUCLEOTIDE SEQUENCE [LARGE SCALE GENOMIC DNA]</scope>
    <source>
        <strain evidence="1 2">DSM 22900</strain>
    </source>
</reference>
<dbReference type="OrthoDB" id="1351981at2"/>
<evidence type="ECO:0000313" key="1">
    <source>
        <dbReference type="EMBL" id="SFB93175.1"/>
    </source>
</evidence>
<dbReference type="STRING" id="623281.SAMN05421747_102182"/>
<organism evidence="1 2">
    <name type="scientific">Parapedobacter composti</name>
    <dbReference type="NCBI Taxonomy" id="623281"/>
    <lineage>
        <taxon>Bacteria</taxon>
        <taxon>Pseudomonadati</taxon>
        <taxon>Bacteroidota</taxon>
        <taxon>Sphingobacteriia</taxon>
        <taxon>Sphingobacteriales</taxon>
        <taxon>Sphingobacteriaceae</taxon>
        <taxon>Parapedobacter</taxon>
    </lineage>
</organism>
<dbReference type="Pfam" id="PF13563">
    <property type="entry name" value="2_5_RNA_ligase2"/>
    <property type="match status" value="1"/>
</dbReference>